<reference evidence="2" key="1">
    <citation type="submission" date="2014-09" db="EMBL/GenBank/DDBJ databases">
        <authorList>
            <person name="Sauder A.B."/>
            <person name="McKenzie Q.R."/>
            <person name="Temple L.M."/>
            <person name="Alexis B.K."/>
            <person name="Al-Atrache Z."/>
            <person name="Lewis L.O."/>
            <person name="Loesser-Casey K.E."/>
            <person name="Mitchell K.J."/>
        </authorList>
    </citation>
    <scope>NUCLEOTIDE SEQUENCE [LARGE SCALE GENOMIC DNA]</scope>
</reference>
<evidence type="ECO:0000313" key="1">
    <source>
        <dbReference type="EMBL" id="AHZ10207.1"/>
    </source>
</evidence>
<dbReference type="Proteomes" id="UP000026900">
    <property type="component" value="Segment"/>
</dbReference>
<dbReference type="KEGG" id="vg:19526189"/>
<sequence length="219" mass="24743">MTGVIENAMPHLSGKYLRYTKQGAISVGGEPHYIVDLIKEHDGTMYAIVFKAHTPHPKGVTPKKKATAKSERMNPFSINTTLGAWANSKLPAKYKKQWVIDDPLFVCPIVNGVSTLSGRRGQGFYEREPDVLKPRGGELVMVRGDYTGVFIHLNDVYWFNEFSVGVKNIVQALSMQQGEFISDFYDLEHSNESVSSPLSRYYEVLDKGLEEIDDQRRVR</sequence>
<proteinExistence type="predicted"/>
<dbReference type="RefSeq" id="YP_009036638.1">
    <property type="nucleotide sequence ID" value="NC_024213.1"/>
</dbReference>
<dbReference type="GeneID" id="19526189"/>
<keyword evidence="2" id="KW-1185">Reference proteome</keyword>
<dbReference type="EMBL" id="KJ489399">
    <property type="protein sequence ID" value="AHZ10207.1"/>
    <property type="molecule type" value="Genomic_DNA"/>
</dbReference>
<evidence type="ECO:0000313" key="2">
    <source>
        <dbReference type="Proteomes" id="UP000026900"/>
    </source>
</evidence>
<protein>
    <submittedName>
        <fullName evidence="1">Uncharacterized protein</fullName>
    </submittedName>
</protein>
<name>A0A024B1H4_9CAUD</name>
<organism evidence="1 2">
    <name type="scientific">Bacillus phage Hakuna</name>
    <dbReference type="NCBI Taxonomy" id="1486659"/>
    <lineage>
        <taxon>Viruses</taxon>
        <taxon>Duplodnaviria</taxon>
        <taxon>Heunggongvirae</taxon>
        <taxon>Uroviricota</taxon>
        <taxon>Caudoviricetes</taxon>
        <taxon>Herelleviridae</taxon>
        <taxon>Bastillevirinae</taxon>
        <taxon>Wphvirus</taxon>
        <taxon>Wphvirus hakuna</taxon>
    </lineage>
</organism>
<accession>A0A024B1H4</accession>